<dbReference type="InterPro" id="IPR012644">
    <property type="entry name" value="CHP02300_FYDLN_acid"/>
</dbReference>
<feature type="compositionally biased region" description="Acidic residues" evidence="1">
    <location>
        <begin position="63"/>
        <end position="108"/>
    </location>
</feature>
<dbReference type="OrthoDB" id="9815689at2"/>
<dbReference type="NCBIfam" id="TIGR02300">
    <property type="entry name" value="FYDLN_acid"/>
    <property type="match status" value="1"/>
</dbReference>
<feature type="region of interest" description="Disordered" evidence="1">
    <location>
        <begin position="46"/>
        <end position="118"/>
    </location>
</feature>
<name>A0A2T0X174_9RHOB</name>
<dbReference type="InterPro" id="IPR018247">
    <property type="entry name" value="EF_Hand_1_Ca_BS"/>
</dbReference>
<dbReference type="PROSITE" id="PS00018">
    <property type="entry name" value="EF_HAND_1"/>
    <property type="match status" value="1"/>
</dbReference>
<evidence type="ECO:0000313" key="3">
    <source>
        <dbReference type="Proteomes" id="UP000238801"/>
    </source>
</evidence>
<dbReference type="AlphaFoldDB" id="A0A2T0X174"/>
<dbReference type="Pfam" id="PF09538">
    <property type="entry name" value="FYDLN_acid"/>
    <property type="match status" value="1"/>
</dbReference>
<evidence type="ECO:0000256" key="1">
    <source>
        <dbReference type="SAM" id="MobiDB-lite"/>
    </source>
</evidence>
<reference evidence="2 3" key="1">
    <citation type="submission" date="2018-03" db="EMBL/GenBank/DDBJ databases">
        <title>Genomic Encyclopedia of Archaeal and Bacterial Type Strains, Phase II (KMG-II): from individual species to whole genera.</title>
        <authorList>
            <person name="Goeker M."/>
        </authorList>
    </citation>
    <scope>NUCLEOTIDE SEQUENCE [LARGE SCALE GENOMIC DNA]</scope>
    <source>
        <strain evidence="2 3">DSM 29318</strain>
    </source>
</reference>
<keyword evidence="3" id="KW-1185">Reference proteome</keyword>
<organism evidence="2 3">
    <name type="scientific">Hasllibacter halocynthiae</name>
    <dbReference type="NCBI Taxonomy" id="595589"/>
    <lineage>
        <taxon>Bacteria</taxon>
        <taxon>Pseudomonadati</taxon>
        <taxon>Pseudomonadota</taxon>
        <taxon>Alphaproteobacteria</taxon>
        <taxon>Rhodobacterales</taxon>
        <taxon>Roseobacteraceae</taxon>
        <taxon>Hasllibacter</taxon>
    </lineage>
</organism>
<gene>
    <name evidence="2" type="ORF">BCF33_1556</name>
</gene>
<accession>A0A2T0X174</accession>
<dbReference type="EMBL" id="PVTT01000002">
    <property type="protein sequence ID" value="PRY92703.1"/>
    <property type="molecule type" value="Genomic_DNA"/>
</dbReference>
<evidence type="ECO:0000313" key="2">
    <source>
        <dbReference type="EMBL" id="PRY92703.1"/>
    </source>
</evidence>
<sequence>MPKEEWGVKRLCPACGERFYDLQNDPMTCPECGTQHTVESLMSGKVRHMQADKADPKSVSKEADDEEEVVLDDDDVLDEEEDAAAAADDDEDVLDDDDEDEVSLDELADVASKDGDDD</sequence>
<dbReference type="RefSeq" id="WP_106160378.1">
    <property type="nucleotide sequence ID" value="NZ_PVTT01000002.1"/>
</dbReference>
<comment type="caution">
    <text evidence="2">The sequence shown here is derived from an EMBL/GenBank/DDBJ whole genome shotgun (WGS) entry which is preliminary data.</text>
</comment>
<dbReference type="Proteomes" id="UP000238801">
    <property type="component" value="Unassembled WGS sequence"/>
</dbReference>
<proteinExistence type="predicted"/>
<feature type="compositionally biased region" description="Basic and acidic residues" evidence="1">
    <location>
        <begin position="49"/>
        <end position="62"/>
    </location>
</feature>
<protein>
    <submittedName>
        <fullName evidence="2">Uncharacterized protein (TIGR02300 family)</fullName>
    </submittedName>
</protein>